<keyword evidence="1" id="KW-0732">Signal</keyword>
<proteinExistence type="predicted"/>
<name>A0A0W0VVQ1_9GAMM</name>
<dbReference type="NCBIfam" id="TIGR03749">
    <property type="entry name" value="conj_TIGR03749"/>
    <property type="match status" value="1"/>
</dbReference>
<dbReference type="Pfam" id="PF11920">
    <property type="entry name" value="DUF3438"/>
    <property type="match status" value="1"/>
</dbReference>
<evidence type="ECO:0000256" key="1">
    <source>
        <dbReference type="SAM" id="SignalP"/>
    </source>
</evidence>
<evidence type="ECO:0000313" key="2">
    <source>
        <dbReference type="EMBL" id="KTD23929.1"/>
    </source>
</evidence>
<organism evidence="2 3">
    <name type="scientific">Legionella maceachernii</name>
    <dbReference type="NCBI Taxonomy" id="466"/>
    <lineage>
        <taxon>Bacteria</taxon>
        <taxon>Pseudomonadati</taxon>
        <taxon>Pseudomonadota</taxon>
        <taxon>Gammaproteobacteria</taxon>
        <taxon>Legionellales</taxon>
        <taxon>Legionellaceae</taxon>
        <taxon>Legionella</taxon>
    </lineage>
</organism>
<dbReference type="STRING" id="466.Lmac_2802"/>
<keyword evidence="3" id="KW-1185">Reference proteome</keyword>
<dbReference type="Proteomes" id="UP000054908">
    <property type="component" value="Unassembled WGS sequence"/>
</dbReference>
<reference evidence="2 3" key="1">
    <citation type="submission" date="2015-11" db="EMBL/GenBank/DDBJ databases">
        <title>Genomic analysis of 38 Legionella species identifies large and diverse effector repertoires.</title>
        <authorList>
            <person name="Burstein D."/>
            <person name="Amaro F."/>
            <person name="Zusman T."/>
            <person name="Lifshitz Z."/>
            <person name="Cohen O."/>
            <person name="Gilbert J.A."/>
            <person name="Pupko T."/>
            <person name="Shuman H.A."/>
            <person name="Segal G."/>
        </authorList>
    </citation>
    <scope>NUCLEOTIDE SEQUENCE [LARGE SCALE GENOMIC DNA]</scope>
    <source>
        <strain evidence="2 3">PX-1-G2-E2</strain>
    </source>
</reference>
<dbReference type="EMBL" id="LNYL01000051">
    <property type="protein sequence ID" value="KTD23929.1"/>
    <property type="molecule type" value="Genomic_DNA"/>
</dbReference>
<evidence type="ECO:0008006" key="4">
    <source>
        <dbReference type="Google" id="ProtNLM"/>
    </source>
</evidence>
<feature type="signal peptide" evidence="1">
    <location>
        <begin position="1"/>
        <end position="20"/>
    </location>
</feature>
<feature type="chain" id="PRO_5006915166" description="Integrating conjugative element protein, PFL_4704 family" evidence="1">
    <location>
        <begin position="21"/>
        <end position="262"/>
    </location>
</feature>
<evidence type="ECO:0000313" key="3">
    <source>
        <dbReference type="Proteomes" id="UP000054908"/>
    </source>
</evidence>
<dbReference type="PATRIC" id="fig|466.6.peg.2998"/>
<gene>
    <name evidence="2" type="ORF">Lmac_2802</name>
</gene>
<protein>
    <recommendedName>
        <fullName evidence="4">Integrating conjugative element protein, PFL_4704 family</fullName>
    </recommendedName>
</protein>
<dbReference type="AlphaFoldDB" id="A0A0W0VVQ1"/>
<dbReference type="RefSeq" id="WP_058453487.1">
    <property type="nucleotide sequence ID" value="NZ_CAAAIB010000008.1"/>
</dbReference>
<dbReference type="InterPro" id="IPR021844">
    <property type="entry name" value="Integr_conj_element_PFL4704"/>
</dbReference>
<accession>A0A0W0VVQ1</accession>
<sequence length="262" mass="29417">MTTFKWLVPLFVFLASEAFALETNHILWDKTPIAVQLSLENEQIIHFPKPISIIDNEAGENLAVLKVKDTLYLKGKDAFHKKRLIVQLMPQGEVVILNLSAGEKTLEGKALDILLENSSQDPSKTDPAGQVISFDVNAITLTRFAIQSLYSPQRLVNILEGINRIPMQTRRQISLYSGASIEARPLISWQRGLLYITAVELKNLLNKEVTIDPRHLVGHWQTATFYPTNTLAPRSHEDTTTVFLISDKPFANALAEAGEYVR</sequence>
<comment type="caution">
    <text evidence="2">The sequence shown here is derived from an EMBL/GenBank/DDBJ whole genome shotgun (WGS) entry which is preliminary data.</text>
</comment>
<dbReference type="OrthoDB" id="7064293at2"/>